<dbReference type="Gene3D" id="3.40.50.360">
    <property type="match status" value="1"/>
</dbReference>
<dbReference type="InterPro" id="IPR029039">
    <property type="entry name" value="Flavoprotein-like_sf"/>
</dbReference>
<sequence length="186" mass="20964">MATIWYFSHHGETMVDGLPETVEQGNTEIVAHIINQCLSTQIVPIEPKDPYPKSFEQTLIRARKEHEQSSLPEYQAVPKDNLAENIWFIGYPDWFGRLPRLVASFLTDNDTSGKLILPFSTHEGSSMGTSQLEIQDLCPQAIVKQGLPVRGCHAASSQRAVQNWLVQYYCGLEQLTTSEERTSLND</sequence>
<keyword evidence="3" id="KW-1185">Reference proteome</keyword>
<dbReference type="Pfam" id="PF12682">
    <property type="entry name" value="Flavodoxin_4"/>
    <property type="match status" value="1"/>
</dbReference>
<name>A0A1B2J0U7_9LACO</name>
<accession>A0A1B2J0U7</accession>
<dbReference type="AlphaFoldDB" id="A0A1B2J0U7"/>
<dbReference type="SUPFAM" id="SSF52218">
    <property type="entry name" value="Flavoproteins"/>
    <property type="match status" value="1"/>
</dbReference>
<dbReference type="RefSeq" id="WP_054710954.1">
    <property type="nucleotide sequence ID" value="NZ_CP014915.1"/>
</dbReference>
<dbReference type="KEGG" id="lpd:AYR62_05550"/>
<dbReference type="PANTHER" id="PTHR39201:SF1">
    <property type="entry name" value="FLAVODOXIN-LIKE DOMAIN-CONTAINING PROTEIN"/>
    <property type="match status" value="1"/>
</dbReference>
<protein>
    <recommendedName>
        <fullName evidence="1">Flavodoxin-like domain-containing protein</fullName>
    </recommendedName>
</protein>
<dbReference type="InterPro" id="IPR008254">
    <property type="entry name" value="Flavodoxin/NO_synth"/>
</dbReference>
<dbReference type="Proteomes" id="UP000093267">
    <property type="component" value="Chromosome"/>
</dbReference>
<dbReference type="PANTHER" id="PTHR39201">
    <property type="entry name" value="EXPORTED PROTEIN-RELATED"/>
    <property type="match status" value="1"/>
</dbReference>
<proteinExistence type="predicted"/>
<reference evidence="2 3" key="1">
    <citation type="submission" date="2016-03" db="EMBL/GenBank/DDBJ databases">
        <title>Pediococcus and Lactobacillus from brewery environment - whole genome sequencing and assembly.</title>
        <authorList>
            <person name="Behr J."/>
            <person name="Geissler A.J."/>
            <person name="Vogel R.F."/>
        </authorList>
    </citation>
    <scope>NUCLEOTIDE SEQUENCE [LARGE SCALE GENOMIC DNA]</scope>
    <source>
        <strain evidence="2 3">TMW 1.1995</strain>
    </source>
</reference>
<organism evidence="2 3">
    <name type="scientific">Secundilactobacillus paracollinoides</name>
    <dbReference type="NCBI Taxonomy" id="240427"/>
    <lineage>
        <taxon>Bacteria</taxon>
        <taxon>Bacillati</taxon>
        <taxon>Bacillota</taxon>
        <taxon>Bacilli</taxon>
        <taxon>Lactobacillales</taxon>
        <taxon>Lactobacillaceae</taxon>
        <taxon>Secundilactobacillus</taxon>
    </lineage>
</organism>
<evidence type="ECO:0000313" key="3">
    <source>
        <dbReference type="Proteomes" id="UP000093267"/>
    </source>
</evidence>
<dbReference type="OrthoDB" id="9806505at2"/>
<dbReference type="GO" id="GO:0016651">
    <property type="term" value="F:oxidoreductase activity, acting on NAD(P)H"/>
    <property type="evidence" value="ECO:0007669"/>
    <property type="project" value="UniProtKB-ARBA"/>
</dbReference>
<evidence type="ECO:0000259" key="1">
    <source>
        <dbReference type="Pfam" id="PF12682"/>
    </source>
</evidence>
<evidence type="ECO:0000313" key="2">
    <source>
        <dbReference type="EMBL" id="ANZ67870.1"/>
    </source>
</evidence>
<dbReference type="GO" id="GO:0010181">
    <property type="term" value="F:FMN binding"/>
    <property type="evidence" value="ECO:0007669"/>
    <property type="project" value="InterPro"/>
</dbReference>
<gene>
    <name evidence="2" type="ORF">AYR63_12460</name>
</gene>
<dbReference type="STRING" id="240427.AYR62_05550"/>
<dbReference type="EMBL" id="CP014924">
    <property type="protein sequence ID" value="ANZ67870.1"/>
    <property type="molecule type" value="Genomic_DNA"/>
</dbReference>
<feature type="domain" description="Flavodoxin-like" evidence="1">
    <location>
        <begin position="25"/>
        <end position="165"/>
    </location>
</feature>